<feature type="transmembrane region" description="Helical" evidence="1">
    <location>
        <begin position="20"/>
        <end position="41"/>
    </location>
</feature>
<reference evidence="2" key="1">
    <citation type="journal article" date="2021" name="Front. Plant Sci.">
        <title>Chromosome-Scale Genome Assembly for Chinese Sour Jujube and Insights Into Its Genome Evolution and Domestication Signature.</title>
        <authorList>
            <person name="Shen L.-Y."/>
            <person name="Luo H."/>
            <person name="Wang X.-L."/>
            <person name="Wang X.-M."/>
            <person name="Qiu X.-J."/>
            <person name="Liu H."/>
            <person name="Zhou S.-S."/>
            <person name="Jia K.-H."/>
            <person name="Nie S."/>
            <person name="Bao Y.-T."/>
            <person name="Zhang R.-G."/>
            <person name="Yun Q.-Z."/>
            <person name="Chai Y.-H."/>
            <person name="Lu J.-Y."/>
            <person name="Li Y."/>
            <person name="Zhao S.-W."/>
            <person name="Mao J.-F."/>
            <person name="Jia S.-G."/>
            <person name="Mao Y.-M."/>
        </authorList>
    </citation>
    <scope>NUCLEOTIDE SEQUENCE</scope>
    <source>
        <strain evidence="2">AT0</strain>
        <tissue evidence="2">Leaf</tissue>
    </source>
</reference>
<comment type="caution">
    <text evidence="2">The sequence shown here is derived from an EMBL/GenBank/DDBJ whole genome shotgun (WGS) entry which is preliminary data.</text>
</comment>
<keyword evidence="1" id="KW-1133">Transmembrane helix</keyword>
<evidence type="ECO:0000313" key="2">
    <source>
        <dbReference type="EMBL" id="KAH7542572.1"/>
    </source>
</evidence>
<evidence type="ECO:0000313" key="3">
    <source>
        <dbReference type="Proteomes" id="UP000813462"/>
    </source>
</evidence>
<protein>
    <submittedName>
        <fullName evidence="2">Uncharacterized protein</fullName>
    </submittedName>
</protein>
<name>A0A978VUS7_ZIZJJ</name>
<feature type="transmembrane region" description="Helical" evidence="1">
    <location>
        <begin position="108"/>
        <end position="129"/>
    </location>
</feature>
<organism evidence="2 3">
    <name type="scientific">Ziziphus jujuba var. spinosa</name>
    <dbReference type="NCBI Taxonomy" id="714518"/>
    <lineage>
        <taxon>Eukaryota</taxon>
        <taxon>Viridiplantae</taxon>
        <taxon>Streptophyta</taxon>
        <taxon>Embryophyta</taxon>
        <taxon>Tracheophyta</taxon>
        <taxon>Spermatophyta</taxon>
        <taxon>Magnoliopsida</taxon>
        <taxon>eudicotyledons</taxon>
        <taxon>Gunneridae</taxon>
        <taxon>Pentapetalae</taxon>
        <taxon>rosids</taxon>
        <taxon>fabids</taxon>
        <taxon>Rosales</taxon>
        <taxon>Rhamnaceae</taxon>
        <taxon>Paliureae</taxon>
        <taxon>Ziziphus</taxon>
    </lineage>
</organism>
<dbReference type="Proteomes" id="UP000813462">
    <property type="component" value="Unassembled WGS sequence"/>
</dbReference>
<keyword evidence="1" id="KW-0812">Transmembrane</keyword>
<sequence>MVVVSNLMLIENQIMDIDLMLVFIISFKQMRINFSIMFLVFKDQILRVKSLMLFSNFFIEEEVVVEIMVEEVVEIQSQLVKSIILMVIPLPVVTKDLTISLWEPTQEILVSTLTFSTILSSIFLLNLIGNSKLSLNRLKFYSQPTNSHIQRKLVYTNAAYQNSGGLNTVSSVVTISEEFAGACQVANPMTLADSSWYLDSASTNHIVADDGS</sequence>
<dbReference type="EMBL" id="JAEACU010000002">
    <property type="protein sequence ID" value="KAH7542572.1"/>
    <property type="molecule type" value="Genomic_DNA"/>
</dbReference>
<dbReference type="AlphaFoldDB" id="A0A978VUS7"/>
<keyword evidence="1" id="KW-0472">Membrane</keyword>
<accession>A0A978VUS7</accession>
<proteinExistence type="predicted"/>
<gene>
    <name evidence="2" type="ORF">FEM48_Zijuj02G0088200</name>
</gene>
<evidence type="ECO:0000256" key="1">
    <source>
        <dbReference type="SAM" id="Phobius"/>
    </source>
</evidence>